<dbReference type="Gene3D" id="3.40.190.10">
    <property type="entry name" value="Periplasmic binding protein-like II"/>
    <property type="match status" value="2"/>
</dbReference>
<dbReference type="PANTHER" id="PTHR30006">
    <property type="entry name" value="THIAMINE-BINDING PERIPLASMIC PROTEIN-RELATED"/>
    <property type="match status" value="1"/>
</dbReference>
<evidence type="ECO:0000313" key="3">
    <source>
        <dbReference type="EMBL" id="TWG02952.1"/>
    </source>
</evidence>
<accession>A0A561UUB1</accession>
<keyword evidence="6" id="KW-1185">Reference proteome</keyword>
<dbReference type="EMBL" id="VIWW01000001">
    <property type="protein sequence ID" value="TWG02952.1"/>
    <property type="molecule type" value="Genomic_DNA"/>
</dbReference>
<feature type="chain" id="PRO_5042199729" evidence="2">
    <location>
        <begin position="25"/>
        <end position="343"/>
    </location>
</feature>
<dbReference type="SUPFAM" id="SSF53850">
    <property type="entry name" value="Periplasmic binding protein-like II"/>
    <property type="match status" value="1"/>
</dbReference>
<reference evidence="3 5" key="1">
    <citation type="submission" date="2019-06" db="EMBL/GenBank/DDBJ databases">
        <title>Sequencing the genomes of 1000 actinobacteria strains.</title>
        <authorList>
            <person name="Klenk H.-P."/>
        </authorList>
    </citation>
    <scope>NUCLEOTIDE SEQUENCE [LARGE SCALE GENOMIC DNA]</scope>
    <source>
        <strain evidence="3 5">DSM 42059</strain>
    </source>
</reference>
<organism evidence="3 5">
    <name type="scientific">Streptomyces brevispora</name>
    <dbReference type="NCBI Taxonomy" id="887462"/>
    <lineage>
        <taxon>Bacteria</taxon>
        <taxon>Bacillati</taxon>
        <taxon>Actinomycetota</taxon>
        <taxon>Actinomycetes</taxon>
        <taxon>Kitasatosporales</taxon>
        <taxon>Streptomycetaceae</taxon>
        <taxon>Streptomyces</taxon>
    </lineage>
</organism>
<proteinExistence type="predicted"/>
<dbReference type="PROSITE" id="PS51257">
    <property type="entry name" value="PROKAR_LIPOPROTEIN"/>
    <property type="match status" value="1"/>
</dbReference>
<dbReference type="Proteomes" id="UP000318186">
    <property type="component" value="Unassembled WGS sequence"/>
</dbReference>
<dbReference type="AlphaFoldDB" id="A0A561UUB1"/>
<gene>
    <name evidence="3" type="ORF">FHX80_111364</name>
    <name evidence="4" type="ORF">OIE64_26080</name>
</gene>
<dbReference type="PANTHER" id="PTHR30006:SF2">
    <property type="entry name" value="ABC TRANSPORTER SUBSTRATE-BINDING PROTEIN"/>
    <property type="match status" value="1"/>
</dbReference>
<dbReference type="InterPro" id="IPR006059">
    <property type="entry name" value="SBP"/>
</dbReference>
<name>A0A561UUB1_9ACTN</name>
<evidence type="ECO:0000256" key="1">
    <source>
        <dbReference type="ARBA" id="ARBA00022729"/>
    </source>
</evidence>
<protein>
    <submittedName>
        <fullName evidence="4">Extracellular solute-binding protein</fullName>
    </submittedName>
    <submittedName>
        <fullName evidence="3">Iron(III) transport system substrate-binding protein</fullName>
    </submittedName>
</protein>
<dbReference type="RefSeq" id="WP_167523373.1">
    <property type="nucleotide sequence ID" value="NZ_CP109114.1"/>
</dbReference>
<feature type="signal peptide" evidence="2">
    <location>
        <begin position="1"/>
        <end position="24"/>
    </location>
</feature>
<reference evidence="4 6" key="2">
    <citation type="submission" date="2022-10" db="EMBL/GenBank/DDBJ databases">
        <title>The complete genomes of actinobacterial strains from the NBC collection.</title>
        <authorList>
            <person name="Joergensen T.S."/>
            <person name="Alvarez Arevalo M."/>
            <person name="Sterndorff E.B."/>
            <person name="Faurdal D."/>
            <person name="Vuksanovic O."/>
            <person name="Mourched A.-S."/>
            <person name="Charusanti P."/>
            <person name="Shaw S."/>
            <person name="Blin K."/>
            <person name="Weber T."/>
        </authorList>
    </citation>
    <scope>NUCLEOTIDE SEQUENCE [LARGE SCALE GENOMIC DNA]</scope>
    <source>
        <strain evidence="4 6">NBC 01769</strain>
    </source>
</reference>
<evidence type="ECO:0000313" key="6">
    <source>
        <dbReference type="Proteomes" id="UP001330827"/>
    </source>
</evidence>
<dbReference type="Proteomes" id="UP001330827">
    <property type="component" value="Chromosome"/>
</dbReference>
<dbReference type="EMBL" id="CP109114">
    <property type="protein sequence ID" value="WSC15952.1"/>
    <property type="molecule type" value="Genomic_DNA"/>
</dbReference>
<evidence type="ECO:0000313" key="5">
    <source>
        <dbReference type="Proteomes" id="UP000318186"/>
    </source>
</evidence>
<sequence>MKHTSVRRTAAALAVLLSASGLTACGGGAQGTAVKGPWKDVVAAAEEEGAVSFYSVMPGAQNKRLVDAFEKEYPEITVNLTRGAGELPARVESEIKSKSEGADVFLYSDPAWFSNQKGAFLEADGPSLKGWNDDAWAVKSKVIIPSAYPYSMFVWNKKIFPKGFKKWEDTVDPSVKGKLGLRTDVTTSLAGYLDFQEKELGEEHLVKSGKLSPKFYPSVVTMTQAVASGEIGVTNASIPSTVKELQAQGAPIEATVPDPSYWIEWGAAALNKTQRPNSARVFLDFMMSEKGQAAINGDGFGAAGRDGVEGTIEPAEDAAMLDSSSYTPERIEESNRKFKKWFH</sequence>
<evidence type="ECO:0000313" key="4">
    <source>
        <dbReference type="EMBL" id="WSC15952.1"/>
    </source>
</evidence>
<keyword evidence="1 2" id="KW-0732">Signal</keyword>
<evidence type="ECO:0000256" key="2">
    <source>
        <dbReference type="SAM" id="SignalP"/>
    </source>
</evidence>
<dbReference type="Pfam" id="PF01547">
    <property type="entry name" value="SBP_bac_1"/>
    <property type="match status" value="1"/>
</dbReference>